<feature type="region of interest" description="Disordered" evidence="1">
    <location>
        <begin position="101"/>
        <end position="123"/>
    </location>
</feature>
<evidence type="ECO:0000256" key="1">
    <source>
        <dbReference type="SAM" id="MobiDB-lite"/>
    </source>
</evidence>
<protein>
    <submittedName>
        <fullName evidence="2">Uncharacterized protein</fullName>
    </submittedName>
</protein>
<gene>
    <name evidence="2" type="ORF">ElyMa_005332300</name>
</gene>
<evidence type="ECO:0000313" key="3">
    <source>
        <dbReference type="Proteomes" id="UP000762676"/>
    </source>
</evidence>
<organism evidence="2 3">
    <name type="scientific">Elysia marginata</name>
    <dbReference type="NCBI Taxonomy" id="1093978"/>
    <lineage>
        <taxon>Eukaryota</taxon>
        <taxon>Metazoa</taxon>
        <taxon>Spiralia</taxon>
        <taxon>Lophotrochozoa</taxon>
        <taxon>Mollusca</taxon>
        <taxon>Gastropoda</taxon>
        <taxon>Heterobranchia</taxon>
        <taxon>Euthyneura</taxon>
        <taxon>Panpulmonata</taxon>
        <taxon>Sacoglossa</taxon>
        <taxon>Placobranchoidea</taxon>
        <taxon>Plakobranchidae</taxon>
        <taxon>Elysia</taxon>
    </lineage>
</organism>
<accession>A0AAV4JZ35</accession>
<sequence length="123" mass="14878">MIYKTFYTNKRVLPYRYSFFKLLRELLIQILQESHSRTQFSKKKRPRNTQIKRTIATKRLVSVPCMQYDADHYTQNNSPIDDPRRLTHKQVWWPSSARALRHESRHQMTGHPQKPVPERQNNS</sequence>
<comment type="caution">
    <text evidence="2">The sequence shown here is derived from an EMBL/GenBank/DDBJ whole genome shotgun (WGS) entry which is preliminary data.</text>
</comment>
<evidence type="ECO:0000313" key="2">
    <source>
        <dbReference type="EMBL" id="GFS28068.1"/>
    </source>
</evidence>
<name>A0AAV4JZ35_9GAST</name>
<keyword evidence="3" id="KW-1185">Reference proteome</keyword>
<reference evidence="2 3" key="1">
    <citation type="journal article" date="2021" name="Elife">
        <title>Chloroplast acquisition without the gene transfer in kleptoplastic sea slugs, Plakobranchus ocellatus.</title>
        <authorList>
            <person name="Maeda T."/>
            <person name="Takahashi S."/>
            <person name="Yoshida T."/>
            <person name="Shimamura S."/>
            <person name="Takaki Y."/>
            <person name="Nagai Y."/>
            <person name="Toyoda A."/>
            <person name="Suzuki Y."/>
            <person name="Arimoto A."/>
            <person name="Ishii H."/>
            <person name="Satoh N."/>
            <person name="Nishiyama T."/>
            <person name="Hasebe M."/>
            <person name="Maruyama T."/>
            <person name="Minagawa J."/>
            <person name="Obokata J."/>
            <person name="Shigenobu S."/>
        </authorList>
    </citation>
    <scope>NUCLEOTIDE SEQUENCE [LARGE SCALE GENOMIC DNA]</scope>
</reference>
<dbReference type="EMBL" id="BMAT01010610">
    <property type="protein sequence ID" value="GFS28068.1"/>
    <property type="molecule type" value="Genomic_DNA"/>
</dbReference>
<dbReference type="AlphaFoldDB" id="A0AAV4JZ35"/>
<dbReference type="Proteomes" id="UP000762676">
    <property type="component" value="Unassembled WGS sequence"/>
</dbReference>
<proteinExistence type="predicted"/>